<dbReference type="Proteomes" id="UP000091857">
    <property type="component" value="Chromosome 2"/>
</dbReference>
<sequence length="315" mass="35148">MATEITVAQDGSANHTTIQQAIDAVPLDNTARTIIRVAPGVYKQPLFVAKSKNFIALVGSIPENTIITWNNTASKIEHHLDAETVGKGTFGCGTVIVEAEDFIAENITFENNAPEGSHQAVAIRVSADRCAFYNCRFLGFQDTVYLHRGKQYLKDCYVEGSVDFIFGNSTALFEHCHIHCKADGYVTAQSRKTAEDSTAYVFLRCVITGNGGNSYAYLGRPWGPFGRVLFAYTYMDQCINHAGWHNWDKTENEGTACFYEYRCYGPGYDKSKRVAWCKELPDEQAEEFLRHAFIDPNPESPWLAQKLAHKTPVSA</sequence>
<protein>
    <submittedName>
        <fullName evidence="1">Uncharacterized protein</fullName>
    </submittedName>
</protein>
<name>A0ACB7I581_MANES</name>
<accession>A0ACB7I581</accession>
<reference evidence="2" key="1">
    <citation type="journal article" date="2016" name="Nat. Biotechnol.">
        <title>Sequencing wild and cultivated cassava and related species reveals extensive interspecific hybridization and genetic diversity.</title>
        <authorList>
            <person name="Bredeson J.V."/>
            <person name="Lyons J.B."/>
            <person name="Prochnik S.E."/>
            <person name="Wu G.A."/>
            <person name="Ha C.M."/>
            <person name="Edsinger-Gonzales E."/>
            <person name="Grimwood J."/>
            <person name="Schmutz J."/>
            <person name="Rabbi I.Y."/>
            <person name="Egesi C."/>
            <person name="Nauluvula P."/>
            <person name="Lebot V."/>
            <person name="Ndunguru J."/>
            <person name="Mkamilo G."/>
            <person name="Bart R.S."/>
            <person name="Setter T.L."/>
            <person name="Gleadow R.M."/>
            <person name="Kulakow P."/>
            <person name="Ferguson M.E."/>
            <person name="Rounsley S."/>
            <person name="Rokhsar D.S."/>
        </authorList>
    </citation>
    <scope>NUCLEOTIDE SEQUENCE [LARGE SCALE GENOMIC DNA]</scope>
    <source>
        <strain evidence="2">cv. AM560-2</strain>
    </source>
</reference>
<keyword evidence="2" id="KW-1185">Reference proteome</keyword>
<evidence type="ECO:0000313" key="2">
    <source>
        <dbReference type="Proteomes" id="UP000091857"/>
    </source>
</evidence>
<dbReference type="EMBL" id="CM004388">
    <property type="protein sequence ID" value="KAG8659551.1"/>
    <property type="molecule type" value="Genomic_DNA"/>
</dbReference>
<evidence type="ECO:0000313" key="1">
    <source>
        <dbReference type="EMBL" id="KAG8659551.1"/>
    </source>
</evidence>
<gene>
    <name evidence="1" type="ORF">MANES_02G048560v8</name>
</gene>
<proteinExistence type="predicted"/>
<comment type="caution">
    <text evidence="1">The sequence shown here is derived from an EMBL/GenBank/DDBJ whole genome shotgun (WGS) entry which is preliminary data.</text>
</comment>
<organism evidence="1 2">
    <name type="scientific">Manihot esculenta</name>
    <name type="common">Cassava</name>
    <name type="synonym">Jatropha manihot</name>
    <dbReference type="NCBI Taxonomy" id="3983"/>
    <lineage>
        <taxon>Eukaryota</taxon>
        <taxon>Viridiplantae</taxon>
        <taxon>Streptophyta</taxon>
        <taxon>Embryophyta</taxon>
        <taxon>Tracheophyta</taxon>
        <taxon>Spermatophyta</taxon>
        <taxon>Magnoliopsida</taxon>
        <taxon>eudicotyledons</taxon>
        <taxon>Gunneridae</taxon>
        <taxon>Pentapetalae</taxon>
        <taxon>rosids</taxon>
        <taxon>fabids</taxon>
        <taxon>Malpighiales</taxon>
        <taxon>Euphorbiaceae</taxon>
        <taxon>Crotonoideae</taxon>
        <taxon>Manihoteae</taxon>
        <taxon>Manihot</taxon>
    </lineage>
</organism>